<evidence type="ECO:0000256" key="7">
    <source>
        <dbReference type="ARBA" id="ARBA00023065"/>
    </source>
</evidence>
<evidence type="ECO:0000256" key="8">
    <source>
        <dbReference type="ARBA" id="ARBA00023114"/>
    </source>
</evidence>
<dbReference type="GO" id="GO:0009279">
    <property type="term" value="C:cell outer membrane"/>
    <property type="evidence" value="ECO:0007669"/>
    <property type="project" value="UniProtKB-SubCell"/>
</dbReference>
<feature type="domain" description="Porin" evidence="12">
    <location>
        <begin position="41"/>
        <end position="354"/>
    </location>
</feature>
<dbReference type="AlphaFoldDB" id="A0A158IUB1"/>
<accession>A0A158IUB1</accession>
<keyword evidence="9" id="KW-0472">Membrane</keyword>
<dbReference type="Proteomes" id="UP000054925">
    <property type="component" value="Unassembled WGS sequence"/>
</dbReference>
<dbReference type="InterPro" id="IPR050298">
    <property type="entry name" value="Gram-neg_bact_OMP"/>
</dbReference>
<dbReference type="PANTHER" id="PTHR34501:SF9">
    <property type="entry name" value="MAJOR OUTER MEMBRANE PROTEIN P.IA"/>
    <property type="match status" value="1"/>
</dbReference>
<evidence type="ECO:0000313" key="14">
    <source>
        <dbReference type="Proteomes" id="UP000054925"/>
    </source>
</evidence>
<dbReference type="GO" id="GO:0046930">
    <property type="term" value="C:pore complex"/>
    <property type="evidence" value="ECO:0007669"/>
    <property type="project" value="UniProtKB-KW"/>
</dbReference>
<dbReference type="InterPro" id="IPR001702">
    <property type="entry name" value="Porin_Gram-ve"/>
</dbReference>
<comment type="subcellular location">
    <subcellularLocation>
        <location evidence="1">Cell outer membrane</location>
        <topology evidence="1">Multi-pass membrane protein</topology>
    </subcellularLocation>
</comment>
<evidence type="ECO:0000256" key="11">
    <source>
        <dbReference type="SAM" id="MobiDB-lite"/>
    </source>
</evidence>
<comment type="subunit">
    <text evidence="2">Homotrimer.</text>
</comment>
<dbReference type="GO" id="GO:0015288">
    <property type="term" value="F:porin activity"/>
    <property type="evidence" value="ECO:0007669"/>
    <property type="project" value="UniProtKB-KW"/>
</dbReference>
<dbReference type="SUPFAM" id="SSF56935">
    <property type="entry name" value="Porins"/>
    <property type="match status" value="1"/>
</dbReference>
<evidence type="ECO:0000313" key="13">
    <source>
        <dbReference type="EMBL" id="SAL60177.1"/>
    </source>
</evidence>
<reference evidence="13" key="1">
    <citation type="submission" date="2016-01" db="EMBL/GenBank/DDBJ databases">
        <authorList>
            <person name="Peeters C."/>
        </authorList>
    </citation>
    <scope>NUCLEOTIDE SEQUENCE [LARGE SCALE GENOMIC DNA]</scope>
    <source>
        <strain evidence="13">LMG 22937</strain>
    </source>
</reference>
<keyword evidence="4" id="KW-1134">Transmembrane beta strand</keyword>
<dbReference type="InterPro" id="IPR023614">
    <property type="entry name" value="Porin_dom_sf"/>
</dbReference>
<keyword evidence="7" id="KW-0406">Ion transport</keyword>
<evidence type="ECO:0000256" key="9">
    <source>
        <dbReference type="ARBA" id="ARBA00023136"/>
    </source>
</evidence>
<dbReference type="CDD" id="cd00342">
    <property type="entry name" value="gram_neg_porins"/>
    <property type="match status" value="1"/>
</dbReference>
<dbReference type="Gene3D" id="2.40.160.10">
    <property type="entry name" value="Porin"/>
    <property type="match status" value="1"/>
</dbReference>
<dbReference type="GO" id="GO:0034220">
    <property type="term" value="P:monoatomic ion transmembrane transport"/>
    <property type="evidence" value="ECO:0007669"/>
    <property type="project" value="InterPro"/>
</dbReference>
<dbReference type="EMBL" id="FCOL02000014">
    <property type="protein sequence ID" value="SAL60177.1"/>
    <property type="molecule type" value="Genomic_DNA"/>
</dbReference>
<keyword evidence="3" id="KW-0813">Transport</keyword>
<feature type="region of interest" description="Disordered" evidence="11">
    <location>
        <begin position="1"/>
        <end position="22"/>
    </location>
</feature>
<dbReference type="PANTHER" id="PTHR34501">
    <property type="entry name" value="PROTEIN YDDL-RELATED"/>
    <property type="match status" value="1"/>
</dbReference>
<dbReference type="PRINTS" id="PR00182">
    <property type="entry name" value="ECOLNEIPORIN"/>
</dbReference>
<keyword evidence="6" id="KW-0732">Signal</keyword>
<gene>
    <name evidence="13" type="ORF">AWB67_02916</name>
</gene>
<name>A0A158IUB1_9BURK</name>
<evidence type="ECO:0000256" key="4">
    <source>
        <dbReference type="ARBA" id="ARBA00022452"/>
    </source>
</evidence>
<evidence type="ECO:0000256" key="2">
    <source>
        <dbReference type="ARBA" id="ARBA00011233"/>
    </source>
</evidence>
<dbReference type="InterPro" id="IPR033900">
    <property type="entry name" value="Gram_neg_porin_domain"/>
</dbReference>
<sequence>MQAIHARRKGTGAAGERPADVKDGLGEQRVKHIIAAGLIGAGIASGASAQSSVTLYGSLDAGVAYINNAGGHPKWIQEQGNMQPDRWGLRIVEDLGGGYKTVAQLENGFYTNTGNFAKAGTLWNRQAYVGLSRDDIGTLTFGHQTPFSFDMLGPLSTAYLAASWYAFHPGNIDALADTGVVPYDNSAKFRSASFGGFTFGAMMGLGNTTDFSFGKTLGFGVTYQNGPFKAAATYSDEHNRTPAIVTTGITTFQGQPAATYVADKLQNMGAGASYEIGNVVVHGLYTRVKLESNGFSSTYQTYDAGATYKMIPTNWIAGGAATTTFDGKRWTQFEIGDIYLLSKSTQLYVNALYEHGSSGAKGAFFTAGVSSTANQVIVLAGIHHSF</sequence>
<evidence type="ECO:0000256" key="5">
    <source>
        <dbReference type="ARBA" id="ARBA00022692"/>
    </source>
</evidence>
<keyword evidence="14" id="KW-1185">Reference proteome</keyword>
<protein>
    <submittedName>
        <fullName evidence="13">Porin</fullName>
    </submittedName>
</protein>
<evidence type="ECO:0000256" key="1">
    <source>
        <dbReference type="ARBA" id="ARBA00004571"/>
    </source>
</evidence>
<proteinExistence type="predicted"/>
<evidence type="ECO:0000256" key="3">
    <source>
        <dbReference type="ARBA" id="ARBA00022448"/>
    </source>
</evidence>
<evidence type="ECO:0000256" key="10">
    <source>
        <dbReference type="ARBA" id="ARBA00023237"/>
    </source>
</evidence>
<evidence type="ECO:0000259" key="12">
    <source>
        <dbReference type="Pfam" id="PF13609"/>
    </source>
</evidence>
<comment type="caution">
    <text evidence="13">The sequence shown here is derived from an EMBL/GenBank/DDBJ whole genome shotgun (WGS) entry which is preliminary data.</text>
</comment>
<organism evidence="13 14">
    <name type="scientific">Caballeronia terrestris</name>
    <dbReference type="NCBI Taxonomy" id="1226301"/>
    <lineage>
        <taxon>Bacteria</taxon>
        <taxon>Pseudomonadati</taxon>
        <taxon>Pseudomonadota</taxon>
        <taxon>Betaproteobacteria</taxon>
        <taxon>Burkholderiales</taxon>
        <taxon>Burkholderiaceae</taxon>
        <taxon>Caballeronia</taxon>
    </lineage>
</organism>
<dbReference type="Pfam" id="PF13609">
    <property type="entry name" value="Porin_4"/>
    <property type="match status" value="1"/>
</dbReference>
<feature type="compositionally biased region" description="Basic residues" evidence="11">
    <location>
        <begin position="1"/>
        <end position="10"/>
    </location>
</feature>
<evidence type="ECO:0000256" key="6">
    <source>
        <dbReference type="ARBA" id="ARBA00022729"/>
    </source>
</evidence>
<keyword evidence="10" id="KW-0998">Cell outer membrane</keyword>
<keyword evidence="8" id="KW-0626">Porin</keyword>
<keyword evidence="5" id="KW-0812">Transmembrane</keyword>